<dbReference type="EMBL" id="JAUSXK010000001">
    <property type="protein sequence ID" value="MDQ0644960.1"/>
    <property type="molecule type" value="Genomic_DNA"/>
</dbReference>
<reference evidence="1 2" key="1">
    <citation type="submission" date="2023-07" db="EMBL/GenBank/DDBJ databases">
        <title>Comparative genomics of wheat-associated soil bacteria to identify genetic determinants of phenazine resistance.</title>
        <authorList>
            <person name="Mouncey N."/>
        </authorList>
    </citation>
    <scope>NUCLEOTIDE SEQUENCE [LARGE SCALE GENOMIC DNA]</scope>
    <source>
        <strain evidence="1 2">W2I7</strain>
    </source>
</reference>
<evidence type="ECO:0000313" key="1">
    <source>
        <dbReference type="EMBL" id="MDQ0644960.1"/>
    </source>
</evidence>
<proteinExistence type="predicted"/>
<dbReference type="InterPro" id="IPR019587">
    <property type="entry name" value="Polyketide_cyclase/dehydratase"/>
</dbReference>
<comment type="caution">
    <text evidence="1">The sequence shown here is derived from an EMBL/GenBank/DDBJ whole genome shotgun (WGS) entry which is preliminary data.</text>
</comment>
<dbReference type="Pfam" id="PF10604">
    <property type="entry name" value="Polyketide_cyc2"/>
    <property type="match status" value="1"/>
</dbReference>
<dbReference type="RefSeq" id="WP_307363140.1">
    <property type="nucleotide sequence ID" value="NZ_JAUSXK010000001.1"/>
</dbReference>
<keyword evidence="2" id="KW-1185">Reference proteome</keyword>
<evidence type="ECO:0000313" key="2">
    <source>
        <dbReference type="Proteomes" id="UP001239085"/>
    </source>
</evidence>
<accession>A0ABU0PC93</accession>
<gene>
    <name evidence="1" type="ORF">QFZ46_003120</name>
</gene>
<evidence type="ECO:0008006" key="3">
    <source>
        <dbReference type="Google" id="ProtNLM"/>
    </source>
</evidence>
<name>A0ABU0PC93_9MICO</name>
<dbReference type="SUPFAM" id="SSF55961">
    <property type="entry name" value="Bet v1-like"/>
    <property type="match status" value="1"/>
</dbReference>
<dbReference type="InterPro" id="IPR023393">
    <property type="entry name" value="START-like_dom_sf"/>
</dbReference>
<organism evidence="1 2">
    <name type="scientific">Microbacterium murale</name>
    <dbReference type="NCBI Taxonomy" id="1081040"/>
    <lineage>
        <taxon>Bacteria</taxon>
        <taxon>Bacillati</taxon>
        <taxon>Actinomycetota</taxon>
        <taxon>Actinomycetes</taxon>
        <taxon>Micrococcales</taxon>
        <taxon>Microbacteriaceae</taxon>
        <taxon>Microbacterium</taxon>
    </lineage>
</organism>
<dbReference type="Proteomes" id="UP001239085">
    <property type="component" value="Unassembled WGS sequence"/>
</dbReference>
<dbReference type="Gene3D" id="3.30.530.20">
    <property type="match status" value="1"/>
</dbReference>
<protein>
    <recommendedName>
        <fullName evidence="3">Polyketide cyclase</fullName>
    </recommendedName>
</protein>
<sequence>MPVVTAEVFVPVDMATAFAVSQLTGPVRRRWDPFISDQHFLDGAEAPAKGVRTYTRQRMGFSMISHYVSYAPPTNAGMVMDSGPWFFEKLGGGWRYTPSEDGSGTYAVWKYNFTCRPRWLAPIAEWIGVLVLGHEIRSRISGFARGCDDPVVLAAARRG</sequence>